<sequence length="62" mass="6525">MVSVCGKSAFPGDISADISDFQRHARTTSCVLSGSESRRFPIHDCARVPAASMHRGSAGESS</sequence>
<protein>
    <submittedName>
        <fullName evidence="1">Uncharacterized protein</fullName>
    </submittedName>
</protein>
<dbReference type="KEGG" id="aad:TC41_0762"/>
<accession>F8IEK5</accession>
<dbReference type="HOGENOM" id="CLU_2893899_0_0_9"/>
<evidence type="ECO:0000313" key="2">
    <source>
        <dbReference type="Proteomes" id="UP000000292"/>
    </source>
</evidence>
<organism evidence="1 2">
    <name type="scientific">Alicyclobacillus acidocaldarius (strain Tc-4-1)</name>
    <name type="common">Bacillus acidocaldarius</name>
    <dbReference type="NCBI Taxonomy" id="1048834"/>
    <lineage>
        <taxon>Bacteria</taxon>
        <taxon>Bacillati</taxon>
        <taxon>Bacillota</taxon>
        <taxon>Bacilli</taxon>
        <taxon>Bacillales</taxon>
        <taxon>Alicyclobacillaceae</taxon>
        <taxon>Alicyclobacillus</taxon>
    </lineage>
</organism>
<name>F8IEK5_ALIAT</name>
<dbReference type="STRING" id="1048834.TC41_0762"/>
<dbReference type="Proteomes" id="UP000000292">
    <property type="component" value="Chromosome"/>
</dbReference>
<dbReference type="AlphaFoldDB" id="F8IEK5"/>
<dbReference type="PATRIC" id="fig|1048834.4.peg.718"/>
<gene>
    <name evidence="1" type="ordered locus">TC41_0762</name>
</gene>
<proteinExistence type="predicted"/>
<reference evidence="1 2" key="1">
    <citation type="journal article" date="2011" name="J. Bacteriol.">
        <title>Complete Genome Sequence of Alicyclobacillus acidocaldarius Strain Tc-4-1.</title>
        <authorList>
            <person name="Chen Y."/>
            <person name="He Y."/>
            <person name="Zhang B."/>
            <person name="Yang J."/>
            <person name="Li W."/>
            <person name="Dong Z."/>
            <person name="Hu S."/>
        </authorList>
    </citation>
    <scope>NUCLEOTIDE SEQUENCE [LARGE SCALE GENOMIC DNA]</scope>
    <source>
        <strain evidence="1 2">Tc-4-1</strain>
    </source>
</reference>
<reference evidence="2" key="2">
    <citation type="submission" date="2011-06" db="EMBL/GenBank/DDBJ databases">
        <title>The complete genome sequence of Alicyclobacillus acidocaldarius sp. Tc-4-1.</title>
        <authorList>
            <person name="Chen Y."/>
            <person name="He Y."/>
            <person name="Dong Z."/>
            <person name="Hu S."/>
        </authorList>
    </citation>
    <scope>NUCLEOTIDE SEQUENCE [LARGE SCALE GENOMIC DNA]</scope>
    <source>
        <strain evidence="2">Tc-4-1</strain>
    </source>
</reference>
<dbReference type="EMBL" id="CP002902">
    <property type="protein sequence ID" value="AEJ42720.1"/>
    <property type="molecule type" value="Genomic_DNA"/>
</dbReference>
<evidence type="ECO:0000313" key="1">
    <source>
        <dbReference type="EMBL" id="AEJ42720.1"/>
    </source>
</evidence>